<evidence type="ECO:0000259" key="3">
    <source>
        <dbReference type="Pfam" id="PF13649"/>
    </source>
</evidence>
<keyword evidence="5" id="KW-1185">Reference proteome</keyword>
<dbReference type="GO" id="GO:0032259">
    <property type="term" value="P:methylation"/>
    <property type="evidence" value="ECO:0007669"/>
    <property type="project" value="UniProtKB-KW"/>
</dbReference>
<reference evidence="4 5" key="1">
    <citation type="submission" date="2019-05" db="EMBL/GenBank/DDBJ databases">
        <title>Draft genome sequence of Nonomuraea zeae DSM 100528.</title>
        <authorList>
            <person name="Saricaoglu S."/>
            <person name="Isik K."/>
        </authorList>
    </citation>
    <scope>NUCLEOTIDE SEQUENCE [LARGE SCALE GENOMIC DNA]</scope>
    <source>
        <strain evidence="4 5">DSM 100528</strain>
    </source>
</reference>
<proteinExistence type="predicted"/>
<evidence type="ECO:0000313" key="5">
    <source>
        <dbReference type="Proteomes" id="UP000306628"/>
    </source>
</evidence>
<dbReference type="PANTHER" id="PTHR43861">
    <property type="entry name" value="TRANS-ACONITATE 2-METHYLTRANSFERASE-RELATED"/>
    <property type="match status" value="1"/>
</dbReference>
<dbReference type="Proteomes" id="UP000306628">
    <property type="component" value="Unassembled WGS sequence"/>
</dbReference>
<dbReference type="EMBL" id="VCKX01000026">
    <property type="protein sequence ID" value="TMR36237.1"/>
    <property type="molecule type" value="Genomic_DNA"/>
</dbReference>
<dbReference type="Gene3D" id="3.40.50.150">
    <property type="entry name" value="Vaccinia Virus protein VP39"/>
    <property type="match status" value="1"/>
</dbReference>
<dbReference type="OrthoDB" id="9765084at2"/>
<protein>
    <submittedName>
        <fullName evidence="4">Class I SAM-dependent methyltransferase</fullName>
    </submittedName>
</protein>
<evidence type="ECO:0000256" key="2">
    <source>
        <dbReference type="ARBA" id="ARBA00022679"/>
    </source>
</evidence>
<dbReference type="InterPro" id="IPR041698">
    <property type="entry name" value="Methyltransf_25"/>
</dbReference>
<dbReference type="CDD" id="cd02440">
    <property type="entry name" value="AdoMet_MTases"/>
    <property type="match status" value="1"/>
</dbReference>
<sequence>MSAETELVRRGYDALSYRYRSDDADADADEYALLLEMLRSRLPARASVLDLGCGCGVPVARSLAAAGHEVTGVDISDVQIQRARRLVPNATFVRADAMTLDLPAAGFDAVICLYALIHMPLEQQPVLIERIATWLRPSGRLLITTGWEAWTGAEANWLGGTAPMWWSHADAATYQSWLRGAGLEVTSQEFVPEGDSGHALFWARKPAD</sequence>
<dbReference type="InterPro" id="IPR029063">
    <property type="entry name" value="SAM-dependent_MTases_sf"/>
</dbReference>
<dbReference type="AlphaFoldDB" id="A0A5S4GTH8"/>
<name>A0A5S4GTH8_9ACTN</name>
<keyword evidence="1 4" id="KW-0489">Methyltransferase</keyword>
<feature type="domain" description="Methyltransferase" evidence="3">
    <location>
        <begin position="48"/>
        <end position="139"/>
    </location>
</feature>
<dbReference type="Pfam" id="PF13649">
    <property type="entry name" value="Methyltransf_25"/>
    <property type="match status" value="1"/>
</dbReference>
<comment type="caution">
    <text evidence="4">The sequence shown here is derived from an EMBL/GenBank/DDBJ whole genome shotgun (WGS) entry which is preliminary data.</text>
</comment>
<evidence type="ECO:0000256" key="1">
    <source>
        <dbReference type="ARBA" id="ARBA00022603"/>
    </source>
</evidence>
<dbReference type="SUPFAM" id="SSF53335">
    <property type="entry name" value="S-adenosyl-L-methionine-dependent methyltransferases"/>
    <property type="match status" value="1"/>
</dbReference>
<organism evidence="4 5">
    <name type="scientific">Nonomuraea zeae</name>
    <dbReference type="NCBI Taxonomy" id="1642303"/>
    <lineage>
        <taxon>Bacteria</taxon>
        <taxon>Bacillati</taxon>
        <taxon>Actinomycetota</taxon>
        <taxon>Actinomycetes</taxon>
        <taxon>Streptosporangiales</taxon>
        <taxon>Streptosporangiaceae</taxon>
        <taxon>Nonomuraea</taxon>
    </lineage>
</organism>
<dbReference type="PANTHER" id="PTHR43861:SF1">
    <property type="entry name" value="TRANS-ACONITATE 2-METHYLTRANSFERASE"/>
    <property type="match status" value="1"/>
</dbReference>
<evidence type="ECO:0000313" key="4">
    <source>
        <dbReference type="EMBL" id="TMR36237.1"/>
    </source>
</evidence>
<dbReference type="GO" id="GO:0008168">
    <property type="term" value="F:methyltransferase activity"/>
    <property type="evidence" value="ECO:0007669"/>
    <property type="project" value="UniProtKB-KW"/>
</dbReference>
<keyword evidence="2 4" id="KW-0808">Transferase</keyword>
<gene>
    <name evidence="4" type="ORF">ETD85_11570</name>
</gene>
<accession>A0A5S4GTH8</accession>
<dbReference type="RefSeq" id="WP_138689652.1">
    <property type="nucleotide sequence ID" value="NZ_JBHSAZ010000026.1"/>
</dbReference>